<keyword evidence="3" id="KW-1185">Reference proteome</keyword>
<reference evidence="2 3" key="1">
    <citation type="submission" date="2019-05" db="EMBL/GenBank/DDBJ databases">
        <title>Another draft genome of Portunus trituberculatus and its Hox gene families provides insights of decapod evolution.</title>
        <authorList>
            <person name="Jeong J.-H."/>
            <person name="Song I."/>
            <person name="Kim S."/>
            <person name="Choi T."/>
            <person name="Kim D."/>
            <person name="Ryu S."/>
            <person name="Kim W."/>
        </authorList>
    </citation>
    <scope>NUCLEOTIDE SEQUENCE [LARGE SCALE GENOMIC DNA]</scope>
    <source>
        <tissue evidence="2">Muscle</tissue>
    </source>
</reference>
<proteinExistence type="predicted"/>
<sequence>MLTLHFPCLALLLPSSPPPPHLVPRQVPSPPGGFEAPLITLPHPRPSSGPITCRQRYMLNQLMESYVFSRSHYDIKTGSPVMSGSSMMDNFRALLQLIYSSVHGAI</sequence>
<evidence type="ECO:0000256" key="1">
    <source>
        <dbReference type="SAM" id="SignalP"/>
    </source>
</evidence>
<gene>
    <name evidence="2" type="ORF">E2C01_011986</name>
</gene>
<name>A0A5B7DCM4_PORTR</name>
<accession>A0A5B7DCM4</accession>
<feature type="signal peptide" evidence="1">
    <location>
        <begin position="1"/>
        <end position="17"/>
    </location>
</feature>
<feature type="chain" id="PRO_5023031185" evidence="1">
    <location>
        <begin position="18"/>
        <end position="106"/>
    </location>
</feature>
<organism evidence="2 3">
    <name type="scientific">Portunus trituberculatus</name>
    <name type="common">Swimming crab</name>
    <name type="synonym">Neptunus trituberculatus</name>
    <dbReference type="NCBI Taxonomy" id="210409"/>
    <lineage>
        <taxon>Eukaryota</taxon>
        <taxon>Metazoa</taxon>
        <taxon>Ecdysozoa</taxon>
        <taxon>Arthropoda</taxon>
        <taxon>Crustacea</taxon>
        <taxon>Multicrustacea</taxon>
        <taxon>Malacostraca</taxon>
        <taxon>Eumalacostraca</taxon>
        <taxon>Eucarida</taxon>
        <taxon>Decapoda</taxon>
        <taxon>Pleocyemata</taxon>
        <taxon>Brachyura</taxon>
        <taxon>Eubrachyura</taxon>
        <taxon>Portunoidea</taxon>
        <taxon>Portunidae</taxon>
        <taxon>Portuninae</taxon>
        <taxon>Portunus</taxon>
    </lineage>
</organism>
<evidence type="ECO:0000313" key="2">
    <source>
        <dbReference type="EMBL" id="MPC19080.1"/>
    </source>
</evidence>
<dbReference type="AlphaFoldDB" id="A0A5B7DCM4"/>
<keyword evidence="1" id="KW-0732">Signal</keyword>
<evidence type="ECO:0000313" key="3">
    <source>
        <dbReference type="Proteomes" id="UP000324222"/>
    </source>
</evidence>
<protein>
    <submittedName>
        <fullName evidence="2">Uncharacterized protein</fullName>
    </submittedName>
</protein>
<dbReference type="EMBL" id="VSRR010000736">
    <property type="protein sequence ID" value="MPC19080.1"/>
    <property type="molecule type" value="Genomic_DNA"/>
</dbReference>
<dbReference type="Proteomes" id="UP000324222">
    <property type="component" value="Unassembled WGS sequence"/>
</dbReference>
<comment type="caution">
    <text evidence="2">The sequence shown here is derived from an EMBL/GenBank/DDBJ whole genome shotgun (WGS) entry which is preliminary data.</text>
</comment>